<feature type="transmembrane region" description="Helical" evidence="5">
    <location>
        <begin position="220"/>
        <end position="238"/>
    </location>
</feature>
<comment type="subcellular location">
    <subcellularLocation>
        <location evidence="1">Membrane</location>
        <topology evidence="1">Multi-pass membrane protein</topology>
    </subcellularLocation>
</comment>
<keyword evidence="7" id="KW-0436">Ligase</keyword>
<dbReference type="InterPro" id="IPR051533">
    <property type="entry name" value="WaaL-like"/>
</dbReference>
<keyword evidence="3 5" id="KW-1133">Transmembrane helix</keyword>
<gene>
    <name evidence="7" type="ORF">SRAA_0514</name>
</gene>
<dbReference type="STRING" id="1458425.SRAA_0514"/>
<dbReference type="RefSeq" id="WP_052467456.1">
    <property type="nucleotide sequence ID" value="NZ_AP014568.1"/>
</dbReference>
<sequence>MPHPSLIRPHLGTLLAAWLLLALAASMPLLQLQPPLAWHDQQRLVQVALLALAPLLLLSPYTAPWSARPLSVGLLAAVLGLGLASAWAAAHPAWALLEISLLLGCLGLALAVRGLRLQAPGLDGALLLAAFMLCAGIGLQFLVAYASALAQPELGLHVLAMLGGFSNPRFFGQVATLLLPLLLLGWAFAPAQWPHRWAWLLGALAVLTWAVVLSTGTRGTVLALGTSAVLLACLGPLGRRVALGLLLTGLLGAGLSGLLFTVLPPLLLADPTTFHHPASRLTFSLSGREVIWSLAWDMIRQQPLLGVGPMHFAAHPNPIAAHPHNAPLQGAAEWGLPAALLLLAWLGRAYWQLLRRCHGAALPLAGDTHPALRMALLASLTGAATQSLVDGVLVMPTTLVWLCLLAGWAWALCECDAPLQPASWRARLWLALPFLLASLYLVWVVAQQLPYLHWPEHSGWRPIGLGLSPFPRFWSHGMIEPSP</sequence>
<reference evidence="7 8" key="1">
    <citation type="journal article" date="2014" name="Nat. Commun.">
        <title>Physiological and genomic features of highly alkaliphilic hydrogen-utilizing Betaproteobacteria from a continental serpentinizing site.</title>
        <authorList>
            <person name="Suzuki S."/>
            <person name="Kuenen J.G."/>
            <person name="Schipper K."/>
            <person name="van der Velde S."/>
            <person name="Ishii S."/>
            <person name="Wu A."/>
            <person name="Sorokin D.Y."/>
            <person name="Tenney A."/>
            <person name="Meng X.Y."/>
            <person name="Morrill P.L."/>
            <person name="Kamagata Y."/>
            <person name="Muyzer G."/>
            <person name="Nealson K.H."/>
        </authorList>
    </citation>
    <scope>NUCLEOTIDE SEQUENCE [LARGE SCALE GENOMIC DNA]</scope>
    <source>
        <strain evidence="7 8">A1</strain>
    </source>
</reference>
<feature type="transmembrane region" description="Helical" evidence="5">
    <location>
        <begin position="196"/>
        <end position="214"/>
    </location>
</feature>
<evidence type="ECO:0000259" key="6">
    <source>
        <dbReference type="Pfam" id="PF04932"/>
    </source>
</evidence>
<organism evidence="7 8">
    <name type="scientific">Serpentinimonas raichei</name>
    <dbReference type="NCBI Taxonomy" id="1458425"/>
    <lineage>
        <taxon>Bacteria</taxon>
        <taxon>Pseudomonadati</taxon>
        <taxon>Pseudomonadota</taxon>
        <taxon>Betaproteobacteria</taxon>
        <taxon>Burkholderiales</taxon>
        <taxon>Comamonadaceae</taxon>
        <taxon>Serpentinimonas</taxon>
    </lineage>
</organism>
<feature type="domain" description="O-antigen ligase-related" evidence="6">
    <location>
        <begin position="204"/>
        <end position="343"/>
    </location>
</feature>
<feature type="transmembrane region" description="Helical" evidence="5">
    <location>
        <begin position="245"/>
        <end position="267"/>
    </location>
</feature>
<dbReference type="AlphaFoldDB" id="A0A060NLK1"/>
<evidence type="ECO:0000256" key="2">
    <source>
        <dbReference type="ARBA" id="ARBA00022692"/>
    </source>
</evidence>
<dbReference type="InterPro" id="IPR007016">
    <property type="entry name" value="O-antigen_ligase-rel_domated"/>
</dbReference>
<feature type="transmembrane region" description="Helical" evidence="5">
    <location>
        <begin position="124"/>
        <end position="150"/>
    </location>
</feature>
<dbReference type="Proteomes" id="UP000067461">
    <property type="component" value="Chromosome"/>
</dbReference>
<feature type="transmembrane region" description="Helical" evidence="5">
    <location>
        <begin position="427"/>
        <end position="446"/>
    </location>
</feature>
<evidence type="ECO:0000313" key="8">
    <source>
        <dbReference type="Proteomes" id="UP000067461"/>
    </source>
</evidence>
<evidence type="ECO:0000256" key="1">
    <source>
        <dbReference type="ARBA" id="ARBA00004141"/>
    </source>
</evidence>
<dbReference type="EMBL" id="AP014568">
    <property type="protein sequence ID" value="BAO80368.1"/>
    <property type="molecule type" value="Genomic_DNA"/>
</dbReference>
<feature type="transmembrane region" description="Helical" evidence="5">
    <location>
        <begin position="44"/>
        <end position="63"/>
    </location>
</feature>
<feature type="transmembrane region" description="Helical" evidence="5">
    <location>
        <begin position="395"/>
        <end position="415"/>
    </location>
</feature>
<feature type="transmembrane region" description="Helical" evidence="5">
    <location>
        <begin position="94"/>
        <end position="112"/>
    </location>
</feature>
<protein>
    <submittedName>
        <fullName evidence="7">Lipid A core-O-antigen ligase and related enzymes</fullName>
    </submittedName>
</protein>
<keyword evidence="4 5" id="KW-0472">Membrane</keyword>
<feature type="transmembrane region" description="Helical" evidence="5">
    <location>
        <begin position="170"/>
        <end position="189"/>
    </location>
</feature>
<name>A0A060NLK1_9BURK</name>
<dbReference type="KEGG" id="cbaa:SRAA_0514"/>
<keyword evidence="8" id="KW-1185">Reference proteome</keyword>
<evidence type="ECO:0000256" key="5">
    <source>
        <dbReference type="SAM" id="Phobius"/>
    </source>
</evidence>
<dbReference type="GO" id="GO:0016874">
    <property type="term" value="F:ligase activity"/>
    <property type="evidence" value="ECO:0007669"/>
    <property type="project" value="UniProtKB-KW"/>
</dbReference>
<evidence type="ECO:0000313" key="7">
    <source>
        <dbReference type="EMBL" id="BAO80368.1"/>
    </source>
</evidence>
<feature type="transmembrane region" description="Helical" evidence="5">
    <location>
        <begin position="70"/>
        <end position="88"/>
    </location>
</feature>
<dbReference type="HOGENOM" id="CLU_042660_0_0_4"/>
<evidence type="ECO:0000256" key="4">
    <source>
        <dbReference type="ARBA" id="ARBA00023136"/>
    </source>
</evidence>
<evidence type="ECO:0000256" key="3">
    <source>
        <dbReference type="ARBA" id="ARBA00022989"/>
    </source>
</evidence>
<dbReference type="PANTHER" id="PTHR37422:SF13">
    <property type="entry name" value="LIPOPOLYSACCHARIDE BIOSYNTHESIS PROTEIN PA4999-RELATED"/>
    <property type="match status" value="1"/>
</dbReference>
<dbReference type="Pfam" id="PF04932">
    <property type="entry name" value="Wzy_C"/>
    <property type="match status" value="1"/>
</dbReference>
<dbReference type="PANTHER" id="PTHR37422">
    <property type="entry name" value="TEICHURONIC ACID BIOSYNTHESIS PROTEIN TUAE"/>
    <property type="match status" value="1"/>
</dbReference>
<dbReference type="GO" id="GO:0016020">
    <property type="term" value="C:membrane"/>
    <property type="evidence" value="ECO:0007669"/>
    <property type="project" value="UniProtKB-SubCell"/>
</dbReference>
<accession>A0A060NLK1</accession>
<keyword evidence="2 5" id="KW-0812">Transmembrane</keyword>
<proteinExistence type="predicted"/>